<keyword evidence="2" id="KW-1185">Reference proteome</keyword>
<name>A0ACC2GKH7_DALPE</name>
<proteinExistence type="predicted"/>
<protein>
    <submittedName>
        <fullName evidence="1">Uncharacterized protein</fullName>
    </submittedName>
</protein>
<accession>A0ACC2GKH7</accession>
<dbReference type="Proteomes" id="UP001157502">
    <property type="component" value="Chromosome 12"/>
</dbReference>
<comment type="caution">
    <text evidence="1">The sequence shown here is derived from an EMBL/GenBank/DDBJ whole genome shotgun (WGS) entry which is preliminary data.</text>
</comment>
<gene>
    <name evidence="1" type="ORF">DPEC_G00156940</name>
</gene>
<evidence type="ECO:0000313" key="2">
    <source>
        <dbReference type="Proteomes" id="UP001157502"/>
    </source>
</evidence>
<reference evidence="1" key="1">
    <citation type="submission" date="2021-05" db="EMBL/GenBank/DDBJ databases">
        <authorList>
            <person name="Pan Q."/>
            <person name="Jouanno E."/>
            <person name="Zahm M."/>
            <person name="Klopp C."/>
            <person name="Cabau C."/>
            <person name="Louis A."/>
            <person name="Berthelot C."/>
            <person name="Parey E."/>
            <person name="Roest Crollius H."/>
            <person name="Montfort J."/>
            <person name="Robinson-Rechavi M."/>
            <person name="Bouchez O."/>
            <person name="Lampietro C."/>
            <person name="Lopez Roques C."/>
            <person name="Donnadieu C."/>
            <person name="Postlethwait J."/>
            <person name="Bobe J."/>
            <person name="Dillon D."/>
            <person name="Chandos A."/>
            <person name="von Hippel F."/>
            <person name="Guiguen Y."/>
        </authorList>
    </citation>
    <scope>NUCLEOTIDE SEQUENCE</scope>
    <source>
        <strain evidence="1">YG-Jan2019</strain>
    </source>
</reference>
<dbReference type="EMBL" id="CM055739">
    <property type="protein sequence ID" value="KAJ8004258.1"/>
    <property type="molecule type" value="Genomic_DNA"/>
</dbReference>
<evidence type="ECO:0000313" key="1">
    <source>
        <dbReference type="EMBL" id="KAJ8004258.1"/>
    </source>
</evidence>
<sequence length="80" mass="9474">MIVLDSWIQKHLDSFKDGWNNHGLRTEHNQTPLQLWMNHAWEDLEDLVEVDADYGIDWNGPHNHHGRVTVPEVQLPHYIN</sequence>
<organism evidence="1 2">
    <name type="scientific">Dallia pectoralis</name>
    <name type="common">Alaska blackfish</name>
    <dbReference type="NCBI Taxonomy" id="75939"/>
    <lineage>
        <taxon>Eukaryota</taxon>
        <taxon>Metazoa</taxon>
        <taxon>Chordata</taxon>
        <taxon>Craniata</taxon>
        <taxon>Vertebrata</taxon>
        <taxon>Euteleostomi</taxon>
        <taxon>Actinopterygii</taxon>
        <taxon>Neopterygii</taxon>
        <taxon>Teleostei</taxon>
        <taxon>Protacanthopterygii</taxon>
        <taxon>Esociformes</taxon>
        <taxon>Umbridae</taxon>
        <taxon>Dallia</taxon>
    </lineage>
</organism>